<dbReference type="EMBL" id="CALTRL010002507">
    <property type="protein sequence ID" value="CAH7675879.1"/>
    <property type="molecule type" value="Genomic_DNA"/>
</dbReference>
<name>A0AAV0B2I0_PHAPC</name>
<accession>A0AAV0B2I0</accession>
<proteinExistence type="inferred from homology"/>
<feature type="transmembrane region" description="Helical" evidence="10">
    <location>
        <begin position="133"/>
        <end position="152"/>
    </location>
</feature>
<comment type="subcellular location">
    <subcellularLocation>
        <location evidence="1 10">Vacuole membrane</location>
        <topology evidence="1 10">Multi-pass membrane protein</topology>
    </subcellularLocation>
</comment>
<dbReference type="Gene3D" id="1.20.1250.20">
    <property type="entry name" value="MFS general substrate transporter like domains"/>
    <property type="match status" value="1"/>
</dbReference>
<evidence type="ECO:0000256" key="3">
    <source>
        <dbReference type="ARBA" id="ARBA00022448"/>
    </source>
</evidence>
<feature type="transmembrane region" description="Helical" evidence="10">
    <location>
        <begin position="509"/>
        <end position="529"/>
    </location>
</feature>
<keyword evidence="12" id="KW-1185">Reference proteome</keyword>
<dbReference type="GO" id="GO:0006914">
    <property type="term" value="P:autophagy"/>
    <property type="evidence" value="ECO:0007669"/>
    <property type="project" value="UniProtKB-KW"/>
</dbReference>
<evidence type="ECO:0000256" key="8">
    <source>
        <dbReference type="ARBA" id="ARBA00023006"/>
    </source>
</evidence>
<evidence type="ECO:0000256" key="5">
    <source>
        <dbReference type="ARBA" id="ARBA00022692"/>
    </source>
</evidence>
<feature type="transmembrane region" description="Helical" evidence="10">
    <location>
        <begin position="286"/>
        <end position="306"/>
    </location>
</feature>
<evidence type="ECO:0000256" key="9">
    <source>
        <dbReference type="ARBA" id="ARBA00023136"/>
    </source>
</evidence>
<feature type="transmembrane region" description="Helical" evidence="10">
    <location>
        <begin position="378"/>
        <end position="399"/>
    </location>
</feature>
<evidence type="ECO:0000256" key="6">
    <source>
        <dbReference type="ARBA" id="ARBA00022970"/>
    </source>
</evidence>
<gene>
    <name evidence="11" type="ORF">PPACK8108_LOCUS10963</name>
</gene>
<keyword evidence="5 10" id="KW-0812">Transmembrane</keyword>
<keyword evidence="6 10" id="KW-0029">Amino-acid transport</keyword>
<keyword evidence="7 10" id="KW-1133">Transmembrane helix</keyword>
<evidence type="ECO:0000256" key="1">
    <source>
        <dbReference type="ARBA" id="ARBA00004128"/>
    </source>
</evidence>
<dbReference type="PANTHER" id="PTHR23519:SF4">
    <property type="entry name" value="AUTOPHAGY-RELATED PROTEIN"/>
    <property type="match status" value="1"/>
</dbReference>
<dbReference type="InterPro" id="IPR036259">
    <property type="entry name" value="MFS_trans_sf"/>
</dbReference>
<dbReference type="CDD" id="cd17483">
    <property type="entry name" value="MFS_Atg22_like"/>
    <property type="match status" value="1"/>
</dbReference>
<sequence>MLVIFLKKKQRKKEAMANESNDGEVKSEAQIVLKDDHVADKNPTTTDFLPQLNSNDCNTNYPEISRLELWSYYLYYNGNNGTGPMGYSLTLFQSLANSAGFDPENGPGSSCKSGGRCVVRWGGRGNTKSVSSVVLIANGFAFAIMTLIFTTFGGVADYRNYGRYLLLLLTMTCWASQYSSMALTDSSKWILAMILYMIGFVAYGSTLVFYAAQFPMVASNSKKSKRLNEKFMSGEISNEEFELKQSLQRNKISNISTMHSNIGYLVVSVLNLSVLLPLSGHPRVDNYTIVLTNTYWVLLGIWWLIFQKNRPGPKIPKDKNFLTIGWSQIYNSFKQIKKLPNTFTYLISFFLLADGLNTTGTLVSIIQADLIKFSFLDSTYLGISQATTSIISTLGFWLIQKRFKLKTKTMFVITNFFTVLIPFWGMLGIWTKNIGFHNRWEFWAYNVMFGLFQAPYYAYSQTIMAELSPPGHENMFFGLFGFSNRASSIIGPNVIQLTIERFGSNWSGFPFLFITCFISSLIILFLVNLEKGKIDAVNFKI</sequence>
<dbReference type="Proteomes" id="UP001153365">
    <property type="component" value="Unassembled WGS sequence"/>
</dbReference>
<keyword evidence="9 10" id="KW-0472">Membrane</keyword>
<dbReference type="Pfam" id="PF11700">
    <property type="entry name" value="ATG22"/>
    <property type="match status" value="1"/>
</dbReference>
<evidence type="ECO:0000256" key="10">
    <source>
        <dbReference type="RuleBase" id="RU363073"/>
    </source>
</evidence>
<reference evidence="11" key="1">
    <citation type="submission" date="2022-06" db="EMBL/GenBank/DDBJ databases">
        <authorList>
            <consortium name="SYNGENTA / RWTH Aachen University"/>
        </authorList>
    </citation>
    <scope>NUCLEOTIDE SEQUENCE</scope>
</reference>
<feature type="transmembrane region" description="Helical" evidence="10">
    <location>
        <begin position="411"/>
        <end position="430"/>
    </location>
</feature>
<dbReference type="PANTHER" id="PTHR23519">
    <property type="entry name" value="AUTOPHAGY-RELATED PROTEIN 22"/>
    <property type="match status" value="1"/>
</dbReference>
<evidence type="ECO:0000313" key="12">
    <source>
        <dbReference type="Proteomes" id="UP001153365"/>
    </source>
</evidence>
<dbReference type="InterPro" id="IPR024671">
    <property type="entry name" value="Atg22-like"/>
</dbReference>
<protein>
    <recommendedName>
        <fullName evidence="10">Autophagy-related protein</fullName>
    </recommendedName>
</protein>
<keyword evidence="4 10" id="KW-0926">Vacuole</keyword>
<dbReference type="GO" id="GO:0032974">
    <property type="term" value="P:amino acid transmembrane export from vacuole"/>
    <property type="evidence" value="ECO:0007669"/>
    <property type="project" value="InterPro"/>
</dbReference>
<feature type="transmembrane region" description="Helical" evidence="10">
    <location>
        <begin position="261"/>
        <end position="280"/>
    </location>
</feature>
<comment type="caution">
    <text evidence="11">The sequence shown here is derived from an EMBL/GenBank/DDBJ whole genome shotgun (WGS) entry which is preliminary data.</text>
</comment>
<evidence type="ECO:0000256" key="7">
    <source>
        <dbReference type="ARBA" id="ARBA00022989"/>
    </source>
</evidence>
<keyword evidence="3 10" id="KW-0813">Transport</keyword>
<feature type="transmembrane region" description="Helical" evidence="10">
    <location>
        <begin position="343"/>
        <end position="366"/>
    </location>
</feature>
<dbReference type="InterPro" id="IPR044738">
    <property type="entry name" value="Atg22"/>
</dbReference>
<dbReference type="InterPro" id="IPR050495">
    <property type="entry name" value="ATG22/LtaA_families"/>
</dbReference>
<comment type="caution">
    <text evidence="10">Lacks conserved residue(s) required for the propagation of feature annotation.</text>
</comment>
<comment type="function">
    <text evidence="10">Vacuolar effluxer which mediate the efflux of amino acids resulting from autophagic degradation. The release of autophagic amino acids allows the maintenance of protein synthesis and viability during nitrogen starvation.</text>
</comment>
<dbReference type="GO" id="GO:0005774">
    <property type="term" value="C:vacuolar membrane"/>
    <property type="evidence" value="ECO:0007669"/>
    <property type="project" value="UniProtKB-SubCell"/>
</dbReference>
<organism evidence="11 12">
    <name type="scientific">Phakopsora pachyrhizi</name>
    <name type="common">Asian soybean rust disease fungus</name>
    <dbReference type="NCBI Taxonomy" id="170000"/>
    <lineage>
        <taxon>Eukaryota</taxon>
        <taxon>Fungi</taxon>
        <taxon>Dikarya</taxon>
        <taxon>Basidiomycota</taxon>
        <taxon>Pucciniomycotina</taxon>
        <taxon>Pucciniomycetes</taxon>
        <taxon>Pucciniales</taxon>
        <taxon>Phakopsoraceae</taxon>
        <taxon>Phakopsora</taxon>
    </lineage>
</organism>
<feature type="transmembrane region" description="Helical" evidence="10">
    <location>
        <begin position="189"/>
        <end position="212"/>
    </location>
</feature>
<dbReference type="SUPFAM" id="SSF103473">
    <property type="entry name" value="MFS general substrate transporter"/>
    <property type="match status" value="1"/>
</dbReference>
<comment type="similarity">
    <text evidence="2 10">Belongs to the ATG22 family.</text>
</comment>
<dbReference type="AlphaFoldDB" id="A0AAV0B2I0"/>
<evidence type="ECO:0000313" key="11">
    <source>
        <dbReference type="EMBL" id="CAH7675879.1"/>
    </source>
</evidence>
<evidence type="ECO:0000256" key="4">
    <source>
        <dbReference type="ARBA" id="ARBA00022554"/>
    </source>
</evidence>
<keyword evidence="8 10" id="KW-0072">Autophagy</keyword>
<evidence type="ECO:0000256" key="2">
    <source>
        <dbReference type="ARBA" id="ARBA00006978"/>
    </source>
</evidence>